<gene>
    <name evidence="3" type="ORF">PFISCL1PPCAC_9834</name>
</gene>
<feature type="compositionally biased region" description="Basic and acidic residues" evidence="1">
    <location>
        <begin position="191"/>
        <end position="206"/>
    </location>
</feature>
<feature type="region of interest" description="Disordered" evidence="1">
    <location>
        <begin position="186"/>
        <end position="206"/>
    </location>
</feature>
<feature type="transmembrane region" description="Helical" evidence="2">
    <location>
        <begin position="21"/>
        <end position="43"/>
    </location>
</feature>
<evidence type="ECO:0000256" key="2">
    <source>
        <dbReference type="SAM" id="Phobius"/>
    </source>
</evidence>
<keyword evidence="2" id="KW-1133">Transmembrane helix</keyword>
<dbReference type="Proteomes" id="UP001432322">
    <property type="component" value="Unassembled WGS sequence"/>
</dbReference>
<keyword evidence="2" id="KW-0472">Membrane</keyword>
<sequence>SLIHNDREAERWAAEQMGLNTCIVGSKIAHLLFLLTISILSFISDSPTLGWTFLALLIVDLLVLAVSVAHAVRGNMAILLVLIGVESLIAIGGIVMAIVVMCTDHGRDCDLVHCRTLILSGKERFFFFWILLGKGMLELFLCLMIVAMSPIIHDRNQDDYFGHTYHYGHDHSEGAGTSYKDWSSFLPPSSSKKDTKLNRAFDEDSA</sequence>
<reference evidence="3" key="1">
    <citation type="submission" date="2023-10" db="EMBL/GenBank/DDBJ databases">
        <title>Genome assembly of Pristionchus species.</title>
        <authorList>
            <person name="Yoshida K."/>
            <person name="Sommer R.J."/>
        </authorList>
    </citation>
    <scope>NUCLEOTIDE SEQUENCE</scope>
    <source>
        <strain evidence="3">RS5133</strain>
    </source>
</reference>
<dbReference type="AlphaFoldDB" id="A0AAV5VKC9"/>
<keyword evidence="2" id="KW-0812">Transmembrane</keyword>
<feature type="non-terminal residue" evidence="3">
    <location>
        <position position="1"/>
    </location>
</feature>
<evidence type="ECO:0000313" key="3">
    <source>
        <dbReference type="EMBL" id="GMT18537.1"/>
    </source>
</evidence>
<evidence type="ECO:0008006" key="5">
    <source>
        <dbReference type="Google" id="ProtNLM"/>
    </source>
</evidence>
<dbReference type="EMBL" id="BTSY01000003">
    <property type="protein sequence ID" value="GMT18537.1"/>
    <property type="molecule type" value="Genomic_DNA"/>
</dbReference>
<proteinExistence type="predicted"/>
<evidence type="ECO:0000313" key="4">
    <source>
        <dbReference type="Proteomes" id="UP001432322"/>
    </source>
</evidence>
<feature type="transmembrane region" description="Helical" evidence="2">
    <location>
        <begin position="49"/>
        <end position="69"/>
    </location>
</feature>
<keyword evidence="4" id="KW-1185">Reference proteome</keyword>
<evidence type="ECO:0000256" key="1">
    <source>
        <dbReference type="SAM" id="MobiDB-lite"/>
    </source>
</evidence>
<comment type="caution">
    <text evidence="3">The sequence shown here is derived from an EMBL/GenBank/DDBJ whole genome shotgun (WGS) entry which is preliminary data.</text>
</comment>
<organism evidence="3 4">
    <name type="scientific">Pristionchus fissidentatus</name>
    <dbReference type="NCBI Taxonomy" id="1538716"/>
    <lineage>
        <taxon>Eukaryota</taxon>
        <taxon>Metazoa</taxon>
        <taxon>Ecdysozoa</taxon>
        <taxon>Nematoda</taxon>
        <taxon>Chromadorea</taxon>
        <taxon>Rhabditida</taxon>
        <taxon>Rhabditina</taxon>
        <taxon>Diplogasteromorpha</taxon>
        <taxon>Diplogasteroidea</taxon>
        <taxon>Neodiplogasteridae</taxon>
        <taxon>Pristionchus</taxon>
    </lineage>
</organism>
<accession>A0AAV5VKC9</accession>
<feature type="transmembrane region" description="Helical" evidence="2">
    <location>
        <begin position="76"/>
        <end position="101"/>
    </location>
</feature>
<protein>
    <recommendedName>
        <fullName evidence="5">Transmembrane protein</fullName>
    </recommendedName>
</protein>
<name>A0AAV5VKC9_9BILA</name>
<feature type="transmembrane region" description="Helical" evidence="2">
    <location>
        <begin position="126"/>
        <end position="147"/>
    </location>
</feature>